<keyword evidence="1" id="KW-0472">Membrane</keyword>
<gene>
    <name evidence="3" type="ORF">SAMN05421842_11443</name>
</gene>
<evidence type="ECO:0000313" key="3">
    <source>
        <dbReference type="EMBL" id="SFC94042.1"/>
    </source>
</evidence>
<keyword evidence="4" id="KW-1185">Reference proteome</keyword>
<keyword evidence="1" id="KW-0812">Transmembrane</keyword>
<reference evidence="3 4" key="1">
    <citation type="submission" date="2016-10" db="EMBL/GenBank/DDBJ databases">
        <authorList>
            <person name="de Groot N.N."/>
        </authorList>
    </citation>
    <scope>NUCLEOTIDE SEQUENCE [LARGE SCALE GENOMIC DNA]</scope>
    <source>
        <strain evidence="3 4">DSM 12992</strain>
    </source>
</reference>
<feature type="transmembrane region" description="Helical" evidence="1">
    <location>
        <begin position="211"/>
        <end position="229"/>
    </location>
</feature>
<accession>A0A1I1N9W6</accession>
<keyword evidence="2" id="KW-0732">Signal</keyword>
<feature type="signal peptide" evidence="2">
    <location>
        <begin position="1"/>
        <end position="23"/>
    </location>
</feature>
<keyword evidence="1" id="KW-1133">Transmembrane helix</keyword>
<feature type="chain" id="PRO_5011738656" evidence="2">
    <location>
        <begin position="24"/>
        <end position="247"/>
    </location>
</feature>
<dbReference type="STRING" id="119641.SAMN05421842_11443"/>
<dbReference type="RefSeq" id="WP_090091514.1">
    <property type="nucleotide sequence ID" value="NZ_FOMG01000014.1"/>
</dbReference>
<dbReference type="EMBL" id="FOMG01000014">
    <property type="protein sequence ID" value="SFC94042.1"/>
    <property type="molecule type" value="Genomic_DNA"/>
</dbReference>
<dbReference type="Proteomes" id="UP000199263">
    <property type="component" value="Unassembled WGS sequence"/>
</dbReference>
<proteinExistence type="predicted"/>
<name>A0A1I1N9W6_9CLOT</name>
<organism evidence="3 4">
    <name type="scientific">Clostridium uliginosum</name>
    <dbReference type="NCBI Taxonomy" id="119641"/>
    <lineage>
        <taxon>Bacteria</taxon>
        <taxon>Bacillati</taxon>
        <taxon>Bacillota</taxon>
        <taxon>Clostridia</taxon>
        <taxon>Eubacteriales</taxon>
        <taxon>Clostridiaceae</taxon>
        <taxon>Clostridium</taxon>
    </lineage>
</organism>
<dbReference type="AlphaFoldDB" id="A0A1I1N9W6"/>
<sequence length="247" mass="28084">MKKLLTVLLALTLIILPAEQVFAADKDGKLISIEDVITKNGENANIKESITAITDSNGKVDFPSYKDSKINKITIENGTQNGDVELIKNGDIEYNSLNFTEKNKEVKFSIEIIQEKTYVEKAAKIGSTFPQNVKLIEFKEKNNSPLNIENYTINLAAPNGYELLHIVDFNPEKQYEVFQKDGQTFGKFEFKKVKCGSDMKLSINVYNKNKTFNYIVWALAIVISILFMIKNRDLLEKAKEEKLKTKN</sequence>
<evidence type="ECO:0000313" key="4">
    <source>
        <dbReference type="Proteomes" id="UP000199263"/>
    </source>
</evidence>
<dbReference type="OrthoDB" id="2028414at2"/>
<evidence type="ECO:0000256" key="1">
    <source>
        <dbReference type="SAM" id="Phobius"/>
    </source>
</evidence>
<protein>
    <submittedName>
        <fullName evidence="3">Uncharacterized protein</fullName>
    </submittedName>
</protein>
<evidence type="ECO:0000256" key="2">
    <source>
        <dbReference type="SAM" id="SignalP"/>
    </source>
</evidence>